<feature type="region of interest" description="Disordered" evidence="1">
    <location>
        <begin position="1"/>
        <end position="29"/>
    </location>
</feature>
<sequence>MGEQIGNPEDGEEEEERGVFSLPSPHASRSLQLSINASSSLHGFARCGRRVSAERRRQKPNEERRLARTALCTG</sequence>
<dbReference type="Proteomes" id="UP000659654">
    <property type="component" value="Unassembled WGS sequence"/>
</dbReference>
<accession>A0A1I7SX77</accession>
<keyword evidence="4" id="KW-1185">Reference proteome</keyword>
<dbReference type="AlphaFoldDB" id="A0A1I7SX77"/>
<dbReference type="Proteomes" id="UP000582659">
    <property type="component" value="Unassembled WGS sequence"/>
</dbReference>
<reference evidence="2" key="2">
    <citation type="submission" date="2020-09" db="EMBL/GenBank/DDBJ databases">
        <authorList>
            <person name="Kikuchi T."/>
        </authorList>
    </citation>
    <scope>NUCLEOTIDE SEQUENCE</scope>
    <source>
        <strain evidence="2">Ka4C1</strain>
    </source>
</reference>
<reference evidence="5" key="1">
    <citation type="submission" date="2016-11" db="UniProtKB">
        <authorList>
            <consortium name="WormBaseParasite"/>
        </authorList>
    </citation>
    <scope>IDENTIFICATION</scope>
</reference>
<name>A0A1I7SX77_BURXY</name>
<evidence type="ECO:0000313" key="2">
    <source>
        <dbReference type="EMBL" id="CAD5216876.1"/>
    </source>
</evidence>
<feature type="compositionally biased region" description="Basic and acidic residues" evidence="1">
    <location>
        <begin position="51"/>
        <end position="66"/>
    </location>
</feature>
<feature type="region of interest" description="Disordered" evidence="1">
    <location>
        <begin position="51"/>
        <end position="74"/>
    </location>
</feature>
<dbReference type="WBParaSite" id="BXY_1766100.1">
    <property type="protein sequence ID" value="BXY_1766100.1"/>
    <property type="gene ID" value="BXY_1766100"/>
</dbReference>
<protein>
    <submittedName>
        <fullName evidence="2">(pine wood nematode) hypothetical protein</fullName>
    </submittedName>
</protein>
<evidence type="ECO:0000313" key="5">
    <source>
        <dbReference type="WBParaSite" id="BXY_1766100.1"/>
    </source>
</evidence>
<dbReference type="EMBL" id="CAJFDI010000002">
    <property type="protein sequence ID" value="CAD5216876.1"/>
    <property type="molecule type" value="Genomic_DNA"/>
</dbReference>
<dbReference type="Proteomes" id="UP000095284">
    <property type="component" value="Unplaced"/>
</dbReference>
<organism evidence="3 5">
    <name type="scientific">Bursaphelenchus xylophilus</name>
    <name type="common">Pinewood nematode worm</name>
    <name type="synonym">Aphelenchoides xylophilus</name>
    <dbReference type="NCBI Taxonomy" id="6326"/>
    <lineage>
        <taxon>Eukaryota</taxon>
        <taxon>Metazoa</taxon>
        <taxon>Ecdysozoa</taxon>
        <taxon>Nematoda</taxon>
        <taxon>Chromadorea</taxon>
        <taxon>Rhabditida</taxon>
        <taxon>Tylenchina</taxon>
        <taxon>Tylenchomorpha</taxon>
        <taxon>Aphelenchoidea</taxon>
        <taxon>Aphelenchoididae</taxon>
        <taxon>Bursaphelenchus</taxon>
    </lineage>
</organism>
<evidence type="ECO:0000313" key="4">
    <source>
        <dbReference type="Proteomes" id="UP000659654"/>
    </source>
</evidence>
<evidence type="ECO:0000313" key="3">
    <source>
        <dbReference type="Proteomes" id="UP000095284"/>
    </source>
</evidence>
<proteinExistence type="predicted"/>
<evidence type="ECO:0000256" key="1">
    <source>
        <dbReference type="SAM" id="MobiDB-lite"/>
    </source>
</evidence>
<dbReference type="EMBL" id="CAJFCV020000002">
    <property type="protein sequence ID" value="CAG9100236.1"/>
    <property type="molecule type" value="Genomic_DNA"/>
</dbReference>
<gene>
    <name evidence="2" type="ORF">BXYJ_LOCUS4754</name>
</gene>